<evidence type="ECO:0000256" key="7">
    <source>
        <dbReference type="ARBA" id="ARBA00049197"/>
    </source>
</evidence>
<dbReference type="Gene3D" id="3.40.50.720">
    <property type="entry name" value="NAD(P)-binding Rossmann-like Domain"/>
    <property type="match status" value="1"/>
</dbReference>
<comment type="caution">
    <text evidence="9">The sequence shown here is derived from an EMBL/GenBank/DDBJ whole genome shotgun (WGS) entry which is preliminary data.</text>
</comment>
<evidence type="ECO:0000256" key="4">
    <source>
        <dbReference type="ARBA" id="ARBA00022456"/>
    </source>
</evidence>
<dbReference type="EMBL" id="QGNW01000252">
    <property type="protein sequence ID" value="RVW81503.1"/>
    <property type="molecule type" value="Genomic_DNA"/>
</dbReference>
<comment type="pathway">
    <text evidence="1">Amino-acid degradation; L-valine degradation.</text>
</comment>
<feature type="domain" description="6-phosphogluconate dehydrogenase NADP-binding" evidence="8">
    <location>
        <begin position="49"/>
        <end position="117"/>
    </location>
</feature>
<dbReference type="InterPro" id="IPR002204">
    <property type="entry name" value="3-OH-isobutyrate_DH-rel_CS"/>
</dbReference>
<dbReference type="EC" id="1.1.1.31" evidence="3"/>
<dbReference type="PANTHER" id="PTHR22981:SF7">
    <property type="entry name" value="3-HYDROXYISOBUTYRATE DEHYDROGENASE, MITOCHONDRIAL"/>
    <property type="match status" value="1"/>
</dbReference>
<evidence type="ECO:0000313" key="10">
    <source>
        <dbReference type="Proteomes" id="UP000288805"/>
    </source>
</evidence>
<comment type="similarity">
    <text evidence="2">Belongs to the HIBADH-related family. 3-hydroxyisobutyrate dehydrogenase subfamily.</text>
</comment>
<dbReference type="Proteomes" id="UP000288805">
    <property type="component" value="Unassembled WGS sequence"/>
</dbReference>
<dbReference type="InterPro" id="IPR036291">
    <property type="entry name" value="NAD(P)-bd_dom_sf"/>
</dbReference>
<dbReference type="SUPFAM" id="SSF51735">
    <property type="entry name" value="NAD(P)-binding Rossmann-fold domains"/>
    <property type="match status" value="1"/>
</dbReference>
<organism evidence="9 10">
    <name type="scientific">Vitis vinifera</name>
    <name type="common">Grape</name>
    <dbReference type="NCBI Taxonomy" id="29760"/>
    <lineage>
        <taxon>Eukaryota</taxon>
        <taxon>Viridiplantae</taxon>
        <taxon>Streptophyta</taxon>
        <taxon>Embryophyta</taxon>
        <taxon>Tracheophyta</taxon>
        <taxon>Spermatophyta</taxon>
        <taxon>Magnoliopsida</taxon>
        <taxon>eudicotyledons</taxon>
        <taxon>Gunneridae</taxon>
        <taxon>Pentapetalae</taxon>
        <taxon>rosids</taxon>
        <taxon>Vitales</taxon>
        <taxon>Vitaceae</taxon>
        <taxon>Viteae</taxon>
        <taxon>Vitis</taxon>
    </lineage>
</organism>
<protein>
    <recommendedName>
        <fullName evidence="3">3-hydroxyisobutyrate dehydrogenase</fullName>
        <ecNumber evidence="3">1.1.1.31</ecNumber>
    </recommendedName>
</protein>
<dbReference type="GO" id="GO:0009083">
    <property type="term" value="P:branched-chain amino acid catabolic process"/>
    <property type="evidence" value="ECO:0007669"/>
    <property type="project" value="UniProtKB-KW"/>
</dbReference>
<evidence type="ECO:0000256" key="3">
    <source>
        <dbReference type="ARBA" id="ARBA00012991"/>
    </source>
</evidence>
<dbReference type="PROSITE" id="PS00895">
    <property type="entry name" value="3_HYDROXYISOBUT_DH"/>
    <property type="match status" value="1"/>
</dbReference>
<sequence length="119" mass="13190">MHYSVGDSWTYLFSATVESASNGDFQRKEEVQLALLTFPEAIEFLSFQNVGFIGLGNMGSRMANNLIKAGYKVAVHDINHEVMRMFAERGVPTKETPFEIAETSDVVITMLPSSSHVSL</sequence>
<keyword evidence="6" id="KW-0520">NAD</keyword>
<evidence type="ECO:0000256" key="1">
    <source>
        <dbReference type="ARBA" id="ARBA00005109"/>
    </source>
</evidence>
<name>A0A438HAM9_VITVI</name>
<dbReference type="PANTHER" id="PTHR22981">
    <property type="entry name" value="3-HYDROXYISOBUTYRATE DEHYDROGENASE-RELATED"/>
    <property type="match status" value="1"/>
</dbReference>
<evidence type="ECO:0000259" key="8">
    <source>
        <dbReference type="Pfam" id="PF03446"/>
    </source>
</evidence>
<evidence type="ECO:0000256" key="6">
    <source>
        <dbReference type="ARBA" id="ARBA00023027"/>
    </source>
</evidence>
<accession>A0A438HAM9</accession>
<dbReference type="InterPro" id="IPR006115">
    <property type="entry name" value="6PGDH_NADP-bd"/>
</dbReference>
<reference evidence="9 10" key="1">
    <citation type="journal article" date="2018" name="PLoS Genet.">
        <title>Population sequencing reveals clonal diversity and ancestral inbreeding in the grapevine cultivar Chardonnay.</title>
        <authorList>
            <person name="Roach M.J."/>
            <person name="Johnson D.L."/>
            <person name="Bohlmann J."/>
            <person name="van Vuuren H.J."/>
            <person name="Jones S.J."/>
            <person name="Pretorius I.S."/>
            <person name="Schmidt S.A."/>
            <person name="Borneman A.R."/>
        </authorList>
    </citation>
    <scope>NUCLEOTIDE SEQUENCE [LARGE SCALE GENOMIC DNA]</scope>
    <source>
        <strain evidence="10">cv. Chardonnay</strain>
        <tissue evidence="9">Leaf</tissue>
    </source>
</reference>
<keyword evidence="4" id="KW-0101">Branched-chain amino acid catabolism</keyword>
<evidence type="ECO:0000313" key="9">
    <source>
        <dbReference type="EMBL" id="RVW81503.1"/>
    </source>
</evidence>
<dbReference type="Pfam" id="PF03446">
    <property type="entry name" value="NAD_binding_2"/>
    <property type="match status" value="1"/>
</dbReference>
<evidence type="ECO:0000256" key="2">
    <source>
        <dbReference type="ARBA" id="ARBA00006013"/>
    </source>
</evidence>
<proteinExistence type="inferred from homology"/>
<comment type="catalytic activity">
    <reaction evidence="7">
        <text>3-hydroxy-2-methylpropanoate + NAD(+) = 2-methyl-3-oxopropanoate + NADH + H(+)</text>
        <dbReference type="Rhea" id="RHEA:17681"/>
        <dbReference type="ChEBI" id="CHEBI:11805"/>
        <dbReference type="ChEBI" id="CHEBI:15378"/>
        <dbReference type="ChEBI" id="CHEBI:57540"/>
        <dbReference type="ChEBI" id="CHEBI:57700"/>
        <dbReference type="ChEBI" id="CHEBI:57945"/>
        <dbReference type="EC" id="1.1.1.31"/>
    </reaction>
</comment>
<dbReference type="AlphaFoldDB" id="A0A438HAM9"/>
<evidence type="ECO:0000256" key="5">
    <source>
        <dbReference type="ARBA" id="ARBA00023002"/>
    </source>
</evidence>
<gene>
    <name evidence="9" type="primary">VvCHDp001121_0</name>
    <name evidence="9" type="ORF">CK203_051904</name>
</gene>
<dbReference type="GO" id="GO:0050661">
    <property type="term" value="F:NADP binding"/>
    <property type="evidence" value="ECO:0007669"/>
    <property type="project" value="InterPro"/>
</dbReference>
<keyword evidence="5" id="KW-0560">Oxidoreductase</keyword>
<dbReference type="GO" id="GO:0008442">
    <property type="term" value="F:3-hydroxyisobutyrate dehydrogenase activity"/>
    <property type="evidence" value="ECO:0007669"/>
    <property type="project" value="UniProtKB-EC"/>
</dbReference>